<evidence type="ECO:0000313" key="2">
    <source>
        <dbReference type="Proteomes" id="UP000824469"/>
    </source>
</evidence>
<proteinExistence type="predicted"/>
<evidence type="ECO:0000313" key="1">
    <source>
        <dbReference type="EMBL" id="KAH9332079.1"/>
    </source>
</evidence>
<dbReference type="AlphaFoldDB" id="A0AA38GYY7"/>
<reference evidence="1 2" key="1">
    <citation type="journal article" date="2021" name="Nat. Plants">
        <title>The Taxus genome provides insights into paclitaxel biosynthesis.</title>
        <authorList>
            <person name="Xiong X."/>
            <person name="Gou J."/>
            <person name="Liao Q."/>
            <person name="Li Y."/>
            <person name="Zhou Q."/>
            <person name="Bi G."/>
            <person name="Li C."/>
            <person name="Du R."/>
            <person name="Wang X."/>
            <person name="Sun T."/>
            <person name="Guo L."/>
            <person name="Liang H."/>
            <person name="Lu P."/>
            <person name="Wu Y."/>
            <person name="Zhang Z."/>
            <person name="Ro D.K."/>
            <person name="Shang Y."/>
            <person name="Huang S."/>
            <person name="Yan J."/>
        </authorList>
    </citation>
    <scope>NUCLEOTIDE SEQUENCE [LARGE SCALE GENOMIC DNA]</scope>
    <source>
        <strain evidence="1">Ta-2019</strain>
    </source>
</reference>
<dbReference type="EMBL" id="JAHRHJ020000001">
    <property type="protein sequence ID" value="KAH9332079.1"/>
    <property type="molecule type" value="Genomic_DNA"/>
</dbReference>
<name>A0AA38GYY7_TAXCH</name>
<gene>
    <name evidence="1" type="ORF">KI387_004187</name>
</gene>
<accession>A0AA38GYY7</accession>
<feature type="non-terminal residue" evidence="1">
    <location>
        <position position="1"/>
    </location>
</feature>
<protein>
    <submittedName>
        <fullName evidence="1">Uncharacterized protein</fullName>
    </submittedName>
</protein>
<feature type="non-terminal residue" evidence="1">
    <location>
        <position position="80"/>
    </location>
</feature>
<dbReference type="Proteomes" id="UP000824469">
    <property type="component" value="Unassembled WGS sequence"/>
</dbReference>
<organism evidence="1 2">
    <name type="scientific">Taxus chinensis</name>
    <name type="common">Chinese yew</name>
    <name type="synonym">Taxus wallichiana var. chinensis</name>
    <dbReference type="NCBI Taxonomy" id="29808"/>
    <lineage>
        <taxon>Eukaryota</taxon>
        <taxon>Viridiplantae</taxon>
        <taxon>Streptophyta</taxon>
        <taxon>Embryophyta</taxon>
        <taxon>Tracheophyta</taxon>
        <taxon>Spermatophyta</taxon>
        <taxon>Pinopsida</taxon>
        <taxon>Pinidae</taxon>
        <taxon>Conifers II</taxon>
        <taxon>Cupressales</taxon>
        <taxon>Taxaceae</taxon>
        <taxon>Taxus</taxon>
    </lineage>
</organism>
<sequence length="80" mass="8943">SMMSLFVLEPGGIDSLRALMESSEFSVDSCDSRSDDVLNQGDKLVTEQTSLRITPRLVPVLVNFLRKRQRYSSFCGQDLG</sequence>
<comment type="caution">
    <text evidence="1">The sequence shown here is derived from an EMBL/GenBank/DDBJ whole genome shotgun (WGS) entry which is preliminary data.</text>
</comment>
<keyword evidence="2" id="KW-1185">Reference proteome</keyword>